<dbReference type="Proteomes" id="UP000179769">
    <property type="component" value="Unassembled WGS sequence"/>
</dbReference>
<keyword evidence="1" id="KW-1133">Transmembrane helix</keyword>
<accession>A0A1S1Q5V5</accession>
<keyword evidence="1" id="KW-0812">Transmembrane</keyword>
<protein>
    <submittedName>
        <fullName evidence="2">Uncharacterized protein</fullName>
    </submittedName>
</protein>
<proteinExistence type="predicted"/>
<dbReference type="AlphaFoldDB" id="A0A1S1Q5V5"/>
<keyword evidence="3" id="KW-1185">Reference proteome</keyword>
<feature type="transmembrane region" description="Helical" evidence="1">
    <location>
        <begin position="50"/>
        <end position="75"/>
    </location>
</feature>
<name>A0A1S1Q5V5_9ACTN</name>
<gene>
    <name evidence="2" type="ORF">BBK14_16590</name>
</gene>
<evidence type="ECO:0000256" key="1">
    <source>
        <dbReference type="SAM" id="Phobius"/>
    </source>
</evidence>
<dbReference type="EMBL" id="MAXA01000180">
    <property type="protein sequence ID" value="OHV30243.1"/>
    <property type="molecule type" value="Genomic_DNA"/>
</dbReference>
<evidence type="ECO:0000313" key="2">
    <source>
        <dbReference type="EMBL" id="OHV30243.1"/>
    </source>
</evidence>
<organism evidence="2 3">
    <name type="scientific">Parafrankia soli</name>
    <dbReference type="NCBI Taxonomy" id="2599596"/>
    <lineage>
        <taxon>Bacteria</taxon>
        <taxon>Bacillati</taxon>
        <taxon>Actinomycetota</taxon>
        <taxon>Actinomycetes</taxon>
        <taxon>Frankiales</taxon>
        <taxon>Frankiaceae</taxon>
        <taxon>Parafrankia</taxon>
    </lineage>
</organism>
<reference evidence="3" key="1">
    <citation type="submission" date="2016-07" db="EMBL/GenBank/DDBJ databases">
        <title>Frankia sp. NRRL B-16219 Genome sequencing.</title>
        <authorList>
            <person name="Ghodhbane-Gtari F."/>
            <person name="Swanson E."/>
            <person name="Gueddou A."/>
            <person name="Louati M."/>
            <person name="Nouioui I."/>
            <person name="Hezbri K."/>
            <person name="Abebe-Akele F."/>
            <person name="Simpson S."/>
            <person name="Morris K."/>
            <person name="Thomas K."/>
            <person name="Gtari M."/>
            <person name="Tisa L.S."/>
        </authorList>
    </citation>
    <scope>NUCLEOTIDE SEQUENCE [LARGE SCALE GENOMIC DNA]</scope>
    <source>
        <strain evidence="3">NRRL B-16219</strain>
    </source>
</reference>
<keyword evidence="1" id="KW-0472">Membrane</keyword>
<sequence length="100" mass="10822">MRVRFLDAGGAERKEVMPGDFAVGSTVPVIYFAAKPENPMSAKTVSNGRMVSVAAAALLLLFCAFLVVALFLAGLELDDMHQDLDDREGIEYRIRTGSPC</sequence>
<evidence type="ECO:0000313" key="3">
    <source>
        <dbReference type="Proteomes" id="UP000179769"/>
    </source>
</evidence>
<comment type="caution">
    <text evidence="2">The sequence shown here is derived from an EMBL/GenBank/DDBJ whole genome shotgun (WGS) entry which is preliminary data.</text>
</comment>